<dbReference type="HAMAP" id="MF_01629">
    <property type="entry name" value="PdxH"/>
    <property type="match status" value="1"/>
</dbReference>
<gene>
    <name evidence="5" type="primary">pdxH</name>
    <name evidence="10" type="ORF">SAMN05216290_1899</name>
</gene>
<dbReference type="GO" id="GO:0010181">
    <property type="term" value="F:FMN binding"/>
    <property type="evidence" value="ECO:0007669"/>
    <property type="project" value="UniProtKB-UniRule"/>
</dbReference>
<dbReference type="Pfam" id="PF10590">
    <property type="entry name" value="PNP_phzG_C"/>
    <property type="match status" value="1"/>
</dbReference>
<dbReference type="InterPro" id="IPR019576">
    <property type="entry name" value="Pyridoxamine_oxidase_dimer_C"/>
</dbReference>
<feature type="binding site" evidence="5 6">
    <location>
        <position position="128"/>
    </location>
    <ligand>
        <name>substrate</name>
    </ligand>
</feature>
<organism evidence="10 11">
    <name type="scientific">Roseivirga pacifica</name>
    <dbReference type="NCBI Taxonomy" id="1267423"/>
    <lineage>
        <taxon>Bacteria</taxon>
        <taxon>Pseudomonadati</taxon>
        <taxon>Bacteroidota</taxon>
        <taxon>Cytophagia</taxon>
        <taxon>Cytophagales</taxon>
        <taxon>Roseivirgaceae</taxon>
        <taxon>Roseivirga</taxon>
    </lineage>
</organism>
<comment type="cofactor">
    <cofactor evidence="5 7">
        <name>FMN</name>
        <dbReference type="ChEBI" id="CHEBI:58210"/>
    </cofactor>
    <text evidence="5 7">Binds 1 FMN per subunit.</text>
</comment>
<feature type="binding site" evidence="5 7">
    <location>
        <begin position="77"/>
        <end position="78"/>
    </location>
    <ligand>
        <name>FMN</name>
        <dbReference type="ChEBI" id="CHEBI:58210"/>
    </ligand>
</feature>
<comment type="catalytic activity">
    <reaction evidence="5">
        <text>pyridoxamine 5'-phosphate + O2 + H2O = pyridoxal 5'-phosphate + H2O2 + NH4(+)</text>
        <dbReference type="Rhea" id="RHEA:15817"/>
        <dbReference type="ChEBI" id="CHEBI:15377"/>
        <dbReference type="ChEBI" id="CHEBI:15379"/>
        <dbReference type="ChEBI" id="CHEBI:16240"/>
        <dbReference type="ChEBI" id="CHEBI:28938"/>
        <dbReference type="ChEBI" id="CHEBI:58451"/>
        <dbReference type="ChEBI" id="CHEBI:597326"/>
        <dbReference type="EC" id="1.4.3.5"/>
    </reaction>
</comment>
<feature type="binding site" evidence="5 7">
    <location>
        <position position="186"/>
    </location>
    <ligand>
        <name>FMN</name>
        <dbReference type="ChEBI" id="CHEBI:58210"/>
    </ligand>
</feature>
<evidence type="ECO:0000256" key="6">
    <source>
        <dbReference type="PIRSR" id="PIRSR000190-1"/>
    </source>
</evidence>
<dbReference type="Proteomes" id="UP000199437">
    <property type="component" value="Unassembled WGS sequence"/>
</dbReference>
<comment type="function">
    <text evidence="5">Catalyzes the oxidation of either pyridoxine 5'-phosphate (PNP) or pyridoxamine 5'-phosphate (PMP) into pyridoxal 5'-phosphate (PLP).</text>
</comment>
<dbReference type="InterPro" id="IPR011576">
    <property type="entry name" value="Pyridox_Oxase_N"/>
</dbReference>
<feature type="binding site" evidence="5 6">
    <location>
        <position position="67"/>
    </location>
    <ligand>
        <name>substrate</name>
    </ligand>
</feature>
<feature type="domain" description="Pyridoxine 5'-phosphate oxidase dimerisation C-terminal" evidence="9">
    <location>
        <begin position="173"/>
        <end position="214"/>
    </location>
</feature>
<proteinExistence type="inferred from homology"/>
<dbReference type="PIRSF" id="PIRSF000190">
    <property type="entry name" value="Pyd_amn-ph_oxd"/>
    <property type="match status" value="1"/>
</dbReference>
<dbReference type="PROSITE" id="PS01064">
    <property type="entry name" value="PYRIDOX_OXIDASE"/>
    <property type="match status" value="1"/>
</dbReference>
<dbReference type="NCBIfam" id="TIGR00558">
    <property type="entry name" value="pdxH"/>
    <property type="match status" value="1"/>
</dbReference>
<feature type="binding site" evidence="5 7">
    <location>
        <position position="84"/>
    </location>
    <ligand>
        <name>FMN</name>
        <dbReference type="ChEBI" id="CHEBI:58210"/>
    </ligand>
</feature>
<dbReference type="Pfam" id="PF01243">
    <property type="entry name" value="PNPOx_N"/>
    <property type="match status" value="1"/>
</dbReference>
<dbReference type="InterPro" id="IPR012349">
    <property type="entry name" value="Split_barrel_FMN-bd"/>
</dbReference>
<feature type="binding site" evidence="5 6">
    <location>
        <position position="132"/>
    </location>
    <ligand>
        <name>substrate</name>
    </ligand>
</feature>
<dbReference type="EC" id="1.4.3.5" evidence="5"/>
<evidence type="ECO:0000256" key="2">
    <source>
        <dbReference type="ARBA" id="ARBA00022630"/>
    </source>
</evidence>
<evidence type="ECO:0000256" key="1">
    <source>
        <dbReference type="ARBA" id="ARBA00007301"/>
    </source>
</evidence>
<comment type="subunit">
    <text evidence="5">Homodimer.</text>
</comment>
<dbReference type="InterPro" id="IPR019740">
    <property type="entry name" value="Pyridox_Oxase_CS"/>
</dbReference>
<comment type="pathway">
    <text evidence="5">Cofactor metabolism; pyridoxal 5'-phosphate salvage; pyridoxal 5'-phosphate from pyridoxine 5'-phosphate: step 1/1.</text>
</comment>
<dbReference type="NCBIfam" id="NF004231">
    <property type="entry name" value="PRK05679.1"/>
    <property type="match status" value="1"/>
</dbReference>
<evidence type="ECO:0000256" key="7">
    <source>
        <dbReference type="PIRSR" id="PIRSR000190-2"/>
    </source>
</evidence>
<comment type="similarity">
    <text evidence="1 5">Belongs to the pyridoxamine 5'-phosphate oxidase family.</text>
</comment>
<feature type="binding site" evidence="5 7">
    <location>
        <begin position="62"/>
        <end position="67"/>
    </location>
    <ligand>
        <name>FMN</name>
        <dbReference type="ChEBI" id="CHEBI:58210"/>
    </ligand>
</feature>
<dbReference type="PANTHER" id="PTHR10851">
    <property type="entry name" value="PYRIDOXINE-5-PHOSPHATE OXIDASE"/>
    <property type="match status" value="1"/>
</dbReference>
<sequence length="214" mass="24653">MENNLADLRREYSLASLDIDSVDKDPMAQFRKWFEEAQKSELLEPNAMVVSTVDAEGQPFQRTVLMKAMDEKGIVFYTNYASRKAKQLGENPKISLLFPWYGLERQVAVVGTAEKVSTKESLQYFSSRPYGSQLGAWVSQQSKVISSRSVLEVKLAEMKRKFKEGKVPLPDFWGGYRIIPESIEFWQGRQSRLHDRLIYEKDKSGNWNISRMAP</sequence>
<dbReference type="RefSeq" id="WP_090258352.1">
    <property type="nucleotide sequence ID" value="NZ_FOIR01000002.1"/>
</dbReference>
<dbReference type="STRING" id="1267423.SAMN05216290_1899"/>
<keyword evidence="2 5" id="KW-0285">Flavoprotein</keyword>
<dbReference type="GeneID" id="99986618"/>
<evidence type="ECO:0000259" key="9">
    <source>
        <dbReference type="Pfam" id="PF10590"/>
    </source>
</evidence>
<dbReference type="UniPathway" id="UPA01068">
    <property type="reaction ID" value="UER00304"/>
</dbReference>
<evidence type="ECO:0000313" key="11">
    <source>
        <dbReference type="Proteomes" id="UP000199437"/>
    </source>
</evidence>
<dbReference type="GO" id="GO:0008615">
    <property type="term" value="P:pyridoxine biosynthetic process"/>
    <property type="evidence" value="ECO:0007669"/>
    <property type="project" value="UniProtKB-UniRule"/>
</dbReference>
<evidence type="ECO:0000256" key="4">
    <source>
        <dbReference type="ARBA" id="ARBA00023002"/>
    </source>
</evidence>
<protein>
    <recommendedName>
        <fullName evidence="5">Pyridoxine/pyridoxamine 5'-phosphate oxidase</fullName>
        <ecNumber evidence="5">1.4.3.5</ecNumber>
    </recommendedName>
    <alternativeName>
        <fullName evidence="5">PNP/PMP oxidase</fullName>
        <shortName evidence="5">PNPOx</shortName>
    </alternativeName>
    <alternativeName>
        <fullName evidence="5">Pyridoxal 5'-phosphate synthase</fullName>
    </alternativeName>
</protein>
<evidence type="ECO:0000313" key="10">
    <source>
        <dbReference type="EMBL" id="SEW20482.1"/>
    </source>
</evidence>
<comment type="catalytic activity">
    <reaction evidence="5">
        <text>pyridoxine 5'-phosphate + O2 = pyridoxal 5'-phosphate + H2O2</text>
        <dbReference type="Rhea" id="RHEA:15149"/>
        <dbReference type="ChEBI" id="CHEBI:15379"/>
        <dbReference type="ChEBI" id="CHEBI:16240"/>
        <dbReference type="ChEBI" id="CHEBI:58589"/>
        <dbReference type="ChEBI" id="CHEBI:597326"/>
        <dbReference type="EC" id="1.4.3.5"/>
    </reaction>
</comment>
<name>A0A1I0Q106_9BACT</name>
<feature type="binding site" evidence="6">
    <location>
        <begin position="9"/>
        <end position="12"/>
    </location>
    <ligand>
        <name>substrate</name>
    </ligand>
</feature>
<feature type="domain" description="Pyridoxamine 5'-phosphate oxidase N-terminal" evidence="8">
    <location>
        <begin position="35"/>
        <end position="159"/>
    </location>
</feature>
<feature type="binding site" evidence="5 6">
    <location>
        <begin position="192"/>
        <end position="194"/>
    </location>
    <ligand>
        <name>substrate</name>
    </ligand>
</feature>
<dbReference type="Gene3D" id="2.30.110.10">
    <property type="entry name" value="Electron Transport, Fmn-binding Protein, Chain A"/>
    <property type="match status" value="1"/>
</dbReference>
<evidence type="ECO:0000256" key="3">
    <source>
        <dbReference type="ARBA" id="ARBA00022643"/>
    </source>
</evidence>
<dbReference type="EMBL" id="FOIR01000002">
    <property type="protein sequence ID" value="SEW20482.1"/>
    <property type="molecule type" value="Genomic_DNA"/>
</dbReference>
<keyword evidence="4 5" id="KW-0560">Oxidoreductase</keyword>
<evidence type="ECO:0000259" key="8">
    <source>
        <dbReference type="Pfam" id="PF01243"/>
    </source>
</evidence>
<keyword evidence="5" id="KW-0664">Pyridoxine biosynthesis</keyword>
<keyword evidence="11" id="KW-1185">Reference proteome</keyword>
<accession>A0A1I0Q106</accession>
<comment type="pathway">
    <text evidence="5">Cofactor metabolism; pyridoxal 5'-phosphate salvage; pyridoxal 5'-phosphate from pyridoxamine 5'-phosphate: step 1/1.</text>
</comment>
<evidence type="ECO:0000256" key="5">
    <source>
        <dbReference type="HAMAP-Rule" id="MF_01629"/>
    </source>
</evidence>
<dbReference type="SUPFAM" id="SSF50475">
    <property type="entry name" value="FMN-binding split barrel"/>
    <property type="match status" value="1"/>
</dbReference>
<feature type="binding site" evidence="5 7">
    <location>
        <begin position="141"/>
        <end position="142"/>
    </location>
    <ligand>
        <name>FMN</name>
        <dbReference type="ChEBI" id="CHEBI:58210"/>
    </ligand>
</feature>
<feature type="binding site" evidence="5 7">
    <location>
        <position position="83"/>
    </location>
    <ligand>
        <name>FMN</name>
        <dbReference type="ChEBI" id="CHEBI:58210"/>
    </ligand>
</feature>
<dbReference type="InterPro" id="IPR000659">
    <property type="entry name" value="Pyridox_Oxase"/>
</dbReference>
<dbReference type="GO" id="GO:0004733">
    <property type="term" value="F:pyridoxamine phosphate oxidase activity"/>
    <property type="evidence" value="ECO:0007669"/>
    <property type="project" value="UniProtKB-UniRule"/>
</dbReference>
<dbReference type="PANTHER" id="PTHR10851:SF0">
    <property type="entry name" value="PYRIDOXINE-5'-PHOSPHATE OXIDASE"/>
    <property type="match status" value="1"/>
</dbReference>
<reference evidence="11" key="1">
    <citation type="submission" date="2016-10" db="EMBL/GenBank/DDBJ databases">
        <authorList>
            <person name="Varghese N."/>
            <person name="Submissions S."/>
        </authorList>
    </citation>
    <scope>NUCLEOTIDE SEQUENCE [LARGE SCALE GENOMIC DNA]</scope>
    <source>
        <strain evidence="11">CGMCC 1.12402</strain>
    </source>
</reference>
<feature type="binding site" evidence="5 7">
    <location>
        <position position="196"/>
    </location>
    <ligand>
        <name>FMN</name>
        <dbReference type="ChEBI" id="CHEBI:58210"/>
    </ligand>
</feature>
<dbReference type="OrthoDB" id="9780392at2"/>
<keyword evidence="3 5" id="KW-0288">FMN</keyword>
<feature type="binding site" evidence="5 7">
    <location>
        <position position="106"/>
    </location>
    <ligand>
        <name>FMN</name>
        <dbReference type="ChEBI" id="CHEBI:58210"/>
    </ligand>
</feature>
<feature type="binding site" evidence="5 6">
    <location>
        <position position="124"/>
    </location>
    <ligand>
        <name>substrate</name>
    </ligand>
</feature>
<dbReference type="AlphaFoldDB" id="A0A1I0Q106"/>